<name>F4QQ54_9CAUL</name>
<sequence>MEFKSIAVAAVLTLLTAPAHAGSVTELTWLTGCWVQKAMGVTLEETWLAPSGGALLGVGRTVRDADNALRNYEFMKIDSPDGVLTFTADPSGQEGASFPVKTQTADEIVFEQSGHDFPQRVVYRKGTNGLHAHIEGVIDGQTKTINFDYERCQP</sequence>
<feature type="signal peptide" evidence="1">
    <location>
        <begin position="1"/>
        <end position="21"/>
    </location>
</feature>
<keyword evidence="1" id="KW-0732">Signal</keyword>
<protein>
    <recommendedName>
        <fullName evidence="2">DUF6265 domain-containing protein</fullName>
    </recommendedName>
</protein>
<accession>F4QQ54</accession>
<dbReference type="RefSeq" id="WP_006274141.1">
    <property type="nucleotide sequence ID" value="NZ_GL883079.1"/>
</dbReference>
<gene>
    <name evidence="3" type="ORF">ABI_33590</name>
</gene>
<evidence type="ECO:0000313" key="4">
    <source>
        <dbReference type="Proteomes" id="UP000006512"/>
    </source>
</evidence>
<organism evidence="3 4">
    <name type="scientific">Asticcacaulis biprosthecium C19</name>
    <dbReference type="NCBI Taxonomy" id="715226"/>
    <lineage>
        <taxon>Bacteria</taxon>
        <taxon>Pseudomonadati</taxon>
        <taxon>Pseudomonadota</taxon>
        <taxon>Alphaproteobacteria</taxon>
        <taxon>Caulobacterales</taxon>
        <taxon>Caulobacteraceae</taxon>
        <taxon>Asticcacaulis</taxon>
    </lineage>
</organism>
<dbReference type="STRING" id="715226.ABI_33590"/>
<dbReference type="Proteomes" id="UP000006512">
    <property type="component" value="Unassembled WGS sequence"/>
</dbReference>
<feature type="chain" id="PRO_5003314327" description="DUF6265 domain-containing protein" evidence="1">
    <location>
        <begin position="22"/>
        <end position="154"/>
    </location>
</feature>
<dbReference type="AlphaFoldDB" id="F4QQ54"/>
<dbReference type="OrthoDB" id="5382295at2"/>
<evidence type="ECO:0000313" key="3">
    <source>
        <dbReference type="EMBL" id="EGF90341.1"/>
    </source>
</evidence>
<feature type="domain" description="DUF6265" evidence="2">
    <location>
        <begin position="29"/>
        <end position="135"/>
    </location>
</feature>
<proteinExistence type="predicted"/>
<dbReference type="eggNOG" id="ENOG503339H">
    <property type="taxonomic scope" value="Bacteria"/>
</dbReference>
<dbReference type="Pfam" id="PF19780">
    <property type="entry name" value="DUF6265"/>
    <property type="match status" value="1"/>
</dbReference>
<evidence type="ECO:0000256" key="1">
    <source>
        <dbReference type="SAM" id="SignalP"/>
    </source>
</evidence>
<keyword evidence="4" id="KW-1185">Reference proteome</keyword>
<evidence type="ECO:0000259" key="2">
    <source>
        <dbReference type="Pfam" id="PF19780"/>
    </source>
</evidence>
<dbReference type="HOGENOM" id="CLU_128778_1_0_5"/>
<dbReference type="InterPro" id="IPR046232">
    <property type="entry name" value="DUF6265"/>
</dbReference>
<dbReference type="EMBL" id="GL883079">
    <property type="protein sequence ID" value="EGF90341.1"/>
    <property type="molecule type" value="Genomic_DNA"/>
</dbReference>
<reference evidence="4" key="1">
    <citation type="submission" date="2011-03" db="EMBL/GenBank/DDBJ databases">
        <title>Draft genome sequence of Brevundimonas diminuta.</title>
        <authorList>
            <person name="Brown P.J.B."/>
            <person name="Buechlein A."/>
            <person name="Hemmerich C."/>
            <person name="Brun Y.V."/>
        </authorList>
    </citation>
    <scope>NUCLEOTIDE SEQUENCE [LARGE SCALE GENOMIC DNA]</scope>
    <source>
        <strain evidence="4">C19</strain>
    </source>
</reference>